<evidence type="ECO:0000313" key="2">
    <source>
        <dbReference type="Proteomes" id="UP000256388"/>
    </source>
</evidence>
<name>A0A347ZQ47_9CHLR</name>
<gene>
    <name evidence="1" type="ORF">DFR64_2675</name>
</gene>
<proteinExistence type="predicted"/>
<keyword evidence="2" id="KW-1185">Reference proteome</keyword>
<dbReference type="EMBL" id="QUMS01000004">
    <property type="protein sequence ID" value="REG06243.1"/>
    <property type="molecule type" value="Genomic_DNA"/>
</dbReference>
<dbReference type="Proteomes" id="UP000256388">
    <property type="component" value="Unassembled WGS sequence"/>
</dbReference>
<sequence>MEQENLEVLQDKLASAEILEYIARNTDDTSSQGGEVCRKLFEQCWQEYSEVESSLREFLTTEDSNEAQDLLAQVLLDIHIHPNSGLVYDSAALWEAQYRWLHLYYRTGEERFMEQAKLCDGIRHAQVEEVE</sequence>
<dbReference type="RefSeq" id="WP_116225941.1">
    <property type="nucleotide sequence ID" value="NZ_AP018437.1"/>
</dbReference>
<protein>
    <submittedName>
        <fullName evidence="1">Uncharacterized protein</fullName>
    </submittedName>
</protein>
<accession>A0A347ZQ47</accession>
<reference evidence="1 2" key="1">
    <citation type="submission" date="2018-08" db="EMBL/GenBank/DDBJ databases">
        <title>Genomic Encyclopedia of Type Strains, Phase IV (KMG-IV): sequencing the most valuable type-strain genomes for metagenomic binning, comparative biology and taxonomic classification.</title>
        <authorList>
            <person name="Goeker M."/>
        </authorList>
    </citation>
    <scope>NUCLEOTIDE SEQUENCE [LARGE SCALE GENOMIC DNA]</scope>
    <source>
        <strain evidence="1 2">DSM 23923</strain>
    </source>
</reference>
<dbReference type="AlphaFoldDB" id="A0A347ZQ47"/>
<evidence type="ECO:0000313" key="1">
    <source>
        <dbReference type="EMBL" id="REG06243.1"/>
    </source>
</evidence>
<comment type="caution">
    <text evidence="1">The sequence shown here is derived from an EMBL/GenBank/DDBJ whole genome shotgun (WGS) entry which is preliminary data.</text>
</comment>
<organism evidence="1 2">
    <name type="scientific">Pelolinea submarina</name>
    <dbReference type="NCBI Taxonomy" id="913107"/>
    <lineage>
        <taxon>Bacteria</taxon>
        <taxon>Bacillati</taxon>
        <taxon>Chloroflexota</taxon>
        <taxon>Anaerolineae</taxon>
        <taxon>Anaerolineales</taxon>
        <taxon>Anaerolineaceae</taxon>
        <taxon>Pelolinea</taxon>
    </lineage>
</organism>